<sequence>MCVCVCEVLAGQSAVAPTWRRSSAGWLWLAQLDGCRLGQQKLKDESSVRQRETRPLIVEGMASSIANLHTFPLDDDEPVMSGQQCACHRAPAHRLRKQCLLNPPIDCASIHYPLLAYLW</sequence>
<protein>
    <submittedName>
        <fullName evidence="3">Secreted protein</fullName>
    </submittedName>
</protein>
<accession>A0A183V8K9</accession>
<gene>
    <name evidence="1" type="ORF">TCNE_LOCUS17079</name>
</gene>
<reference evidence="3" key="1">
    <citation type="submission" date="2016-06" db="UniProtKB">
        <authorList>
            <consortium name="WormBaseParasite"/>
        </authorList>
    </citation>
    <scope>IDENTIFICATION</scope>
</reference>
<reference evidence="1 2" key="2">
    <citation type="submission" date="2018-11" db="EMBL/GenBank/DDBJ databases">
        <authorList>
            <consortium name="Pathogen Informatics"/>
        </authorList>
    </citation>
    <scope>NUCLEOTIDE SEQUENCE [LARGE SCALE GENOMIC DNA]</scope>
</reference>
<name>A0A183V8K9_TOXCA</name>
<dbReference type="WBParaSite" id="TCNE_0001708001-mRNA-1">
    <property type="protein sequence ID" value="TCNE_0001708001-mRNA-1"/>
    <property type="gene ID" value="TCNE_0001708001"/>
</dbReference>
<proteinExistence type="predicted"/>
<dbReference type="EMBL" id="UYWY01024131">
    <property type="protein sequence ID" value="VDM48400.1"/>
    <property type="molecule type" value="Genomic_DNA"/>
</dbReference>
<keyword evidence="2" id="KW-1185">Reference proteome</keyword>
<dbReference type="Proteomes" id="UP000050794">
    <property type="component" value="Unassembled WGS sequence"/>
</dbReference>
<evidence type="ECO:0000313" key="3">
    <source>
        <dbReference type="WBParaSite" id="TCNE_0001708001-mRNA-1"/>
    </source>
</evidence>
<dbReference type="AlphaFoldDB" id="A0A183V8K9"/>
<evidence type="ECO:0000313" key="1">
    <source>
        <dbReference type="EMBL" id="VDM48400.1"/>
    </source>
</evidence>
<organism evidence="2 3">
    <name type="scientific">Toxocara canis</name>
    <name type="common">Canine roundworm</name>
    <dbReference type="NCBI Taxonomy" id="6265"/>
    <lineage>
        <taxon>Eukaryota</taxon>
        <taxon>Metazoa</taxon>
        <taxon>Ecdysozoa</taxon>
        <taxon>Nematoda</taxon>
        <taxon>Chromadorea</taxon>
        <taxon>Rhabditida</taxon>
        <taxon>Spirurina</taxon>
        <taxon>Ascaridomorpha</taxon>
        <taxon>Ascaridoidea</taxon>
        <taxon>Toxocaridae</taxon>
        <taxon>Toxocara</taxon>
    </lineage>
</organism>
<evidence type="ECO:0000313" key="2">
    <source>
        <dbReference type="Proteomes" id="UP000050794"/>
    </source>
</evidence>